<dbReference type="EMBL" id="VFWZ01000004">
    <property type="protein sequence ID" value="TPN85415.1"/>
    <property type="molecule type" value="Genomic_DNA"/>
</dbReference>
<evidence type="ECO:0000313" key="2">
    <source>
        <dbReference type="Proteomes" id="UP000315540"/>
    </source>
</evidence>
<dbReference type="OrthoDB" id="9759607at2"/>
<protein>
    <submittedName>
        <fullName evidence="1">Uncharacterized protein</fullName>
    </submittedName>
</protein>
<gene>
    <name evidence="1" type="ORF">FHK87_15485</name>
</gene>
<dbReference type="AlphaFoldDB" id="A0A504J9Z6"/>
<reference evidence="1 2" key="1">
    <citation type="submission" date="2019-06" db="EMBL/GenBank/DDBJ databases">
        <authorList>
            <person name="Meng X."/>
        </authorList>
    </citation>
    <scope>NUCLEOTIDE SEQUENCE [LARGE SCALE GENOMIC DNA]</scope>
    <source>
        <strain evidence="1 2">M625</strain>
    </source>
</reference>
<accession>A0A504J9Z6</accession>
<name>A0A504J9Z6_9FLAO</name>
<organism evidence="1 2">
    <name type="scientific">Aquimarina algicola</name>
    <dbReference type="NCBI Taxonomy" id="2589995"/>
    <lineage>
        <taxon>Bacteria</taxon>
        <taxon>Pseudomonadati</taxon>
        <taxon>Bacteroidota</taxon>
        <taxon>Flavobacteriia</taxon>
        <taxon>Flavobacteriales</taxon>
        <taxon>Flavobacteriaceae</taxon>
        <taxon>Aquimarina</taxon>
    </lineage>
</organism>
<keyword evidence="2" id="KW-1185">Reference proteome</keyword>
<evidence type="ECO:0000313" key="1">
    <source>
        <dbReference type="EMBL" id="TPN85415.1"/>
    </source>
</evidence>
<dbReference type="RefSeq" id="WP_140594661.1">
    <property type="nucleotide sequence ID" value="NZ_VFWZ01000004.1"/>
</dbReference>
<proteinExistence type="predicted"/>
<comment type="caution">
    <text evidence="1">The sequence shown here is derived from an EMBL/GenBank/DDBJ whole genome shotgun (WGS) entry which is preliminary data.</text>
</comment>
<dbReference type="Proteomes" id="UP000315540">
    <property type="component" value="Unassembled WGS sequence"/>
</dbReference>
<sequence>MNIRANLADDAVIKEADIVATEEREKTNDFIKRDHYNTDEVINSNIATCDLSIPKVILRHIWVKLCSGKSIRTLLKDNTDTGVNHWTVTEIKPKFDNSGKIIAFSRKSEISSNEKHLVLKEFFRKLISIEKSMGIEVSEKYMTDFLSKKHKTLDEYVEDCLADTYENKLLLN</sequence>